<accession>A0A5B8XLE9</accession>
<keyword evidence="1" id="KW-0812">Transmembrane</keyword>
<dbReference type="PANTHER" id="PTHR34703:SF1">
    <property type="entry name" value="ANTIPORTER SUBUNIT MNHG2-RELATED"/>
    <property type="match status" value="1"/>
</dbReference>
<dbReference type="Proteomes" id="UP000321595">
    <property type="component" value="Chromosome"/>
</dbReference>
<dbReference type="AlphaFoldDB" id="A0A5B8XLE9"/>
<dbReference type="InterPro" id="IPR005133">
    <property type="entry name" value="PhaG_MnhG_YufB"/>
</dbReference>
<protein>
    <submittedName>
        <fullName evidence="2">Na+/H+ antiporter subunit G</fullName>
    </submittedName>
</protein>
<gene>
    <name evidence="2" type="ORF">FRD01_04170</name>
</gene>
<dbReference type="Pfam" id="PF03334">
    <property type="entry name" value="PhaG_MnhG_YufB"/>
    <property type="match status" value="1"/>
</dbReference>
<evidence type="ECO:0000256" key="1">
    <source>
        <dbReference type="SAM" id="Phobius"/>
    </source>
</evidence>
<dbReference type="GO" id="GO:0015385">
    <property type="term" value="F:sodium:proton antiporter activity"/>
    <property type="evidence" value="ECO:0007669"/>
    <property type="project" value="TreeGrafter"/>
</dbReference>
<dbReference type="NCBIfam" id="NF009316">
    <property type="entry name" value="PRK12674.1-5"/>
    <property type="match status" value="1"/>
</dbReference>
<feature type="transmembrane region" description="Helical" evidence="1">
    <location>
        <begin position="6"/>
        <end position="28"/>
    </location>
</feature>
<reference evidence="2 3" key="1">
    <citation type="submission" date="2019-08" db="EMBL/GenBank/DDBJ databases">
        <authorList>
            <person name="Liang Q."/>
        </authorList>
    </citation>
    <scope>NUCLEOTIDE SEQUENCE [LARGE SCALE GENOMIC DNA]</scope>
    <source>
        <strain evidence="2 3">V1718</strain>
    </source>
</reference>
<dbReference type="NCBIfam" id="TIGR01300">
    <property type="entry name" value="CPA3_mnhG_phaG"/>
    <property type="match status" value="1"/>
</dbReference>
<dbReference type="EMBL" id="CP042467">
    <property type="protein sequence ID" value="QED26454.1"/>
    <property type="molecule type" value="Genomic_DNA"/>
</dbReference>
<dbReference type="PANTHER" id="PTHR34703">
    <property type="entry name" value="ANTIPORTER SUBUNIT MNHG2-RELATED"/>
    <property type="match status" value="1"/>
</dbReference>
<evidence type="ECO:0000313" key="3">
    <source>
        <dbReference type="Proteomes" id="UP000321595"/>
    </source>
</evidence>
<keyword evidence="3" id="KW-1185">Reference proteome</keyword>
<evidence type="ECO:0000313" key="2">
    <source>
        <dbReference type="EMBL" id="QED26454.1"/>
    </source>
</evidence>
<feature type="transmembrane region" description="Helical" evidence="1">
    <location>
        <begin position="40"/>
        <end position="59"/>
    </location>
</feature>
<dbReference type="KEGG" id="bbae:FRD01_04170"/>
<keyword evidence="1" id="KW-1133">Transmembrane helix</keyword>
<feature type="transmembrane region" description="Helical" evidence="1">
    <location>
        <begin position="71"/>
        <end position="89"/>
    </location>
</feature>
<proteinExistence type="predicted"/>
<organism evidence="2 3">
    <name type="scientific">Microvenator marinus</name>
    <dbReference type="NCBI Taxonomy" id="2600177"/>
    <lineage>
        <taxon>Bacteria</taxon>
        <taxon>Deltaproteobacteria</taxon>
        <taxon>Bradymonadales</taxon>
        <taxon>Microvenatoraceae</taxon>
        <taxon>Microvenator</taxon>
    </lineage>
</organism>
<name>A0A5B8XLE9_9DELT</name>
<keyword evidence="1" id="KW-0472">Membrane</keyword>
<dbReference type="OrthoDB" id="5346950at2"/>
<sequence>MNQIIEIVVAVFLVVGAVFALIGSFGLVKLKDFYMRLHGPTKATTLGLGGILTASAVYFTATTPAISLHEVLITTFLFITAPVSAHILAKTAMHKHFEFEGGQTDPLLHPMNLQVANVAMPVDDSDEIVAVTGDFDSLDANDLDDEKRKDSEEE</sequence>